<dbReference type="AlphaFoldDB" id="A0A6V7XZ74"/>
<name>A0A6V7XZ74_MELEN</name>
<evidence type="ECO:0000313" key="1">
    <source>
        <dbReference type="EMBL" id="CAD2203907.1"/>
    </source>
</evidence>
<dbReference type="Proteomes" id="UP000580250">
    <property type="component" value="Unassembled WGS sequence"/>
</dbReference>
<evidence type="ECO:0000313" key="2">
    <source>
        <dbReference type="Proteomes" id="UP000580250"/>
    </source>
</evidence>
<gene>
    <name evidence="1" type="ORF">MENT_LOCUS57613</name>
</gene>
<organism evidence="1 2">
    <name type="scientific">Meloidogyne enterolobii</name>
    <name type="common">Root-knot nematode worm</name>
    <name type="synonym">Meloidogyne mayaguensis</name>
    <dbReference type="NCBI Taxonomy" id="390850"/>
    <lineage>
        <taxon>Eukaryota</taxon>
        <taxon>Metazoa</taxon>
        <taxon>Ecdysozoa</taxon>
        <taxon>Nematoda</taxon>
        <taxon>Chromadorea</taxon>
        <taxon>Rhabditida</taxon>
        <taxon>Tylenchina</taxon>
        <taxon>Tylenchomorpha</taxon>
        <taxon>Tylenchoidea</taxon>
        <taxon>Meloidogynidae</taxon>
        <taxon>Meloidogyninae</taxon>
        <taxon>Meloidogyne</taxon>
    </lineage>
</organism>
<comment type="caution">
    <text evidence="1">The sequence shown here is derived from an EMBL/GenBank/DDBJ whole genome shotgun (WGS) entry which is preliminary data.</text>
</comment>
<accession>A0A6V7XZ74</accession>
<proteinExistence type="predicted"/>
<reference evidence="1 2" key="1">
    <citation type="submission" date="2020-08" db="EMBL/GenBank/DDBJ databases">
        <authorList>
            <person name="Koutsovoulos G."/>
            <person name="Danchin GJ E."/>
        </authorList>
    </citation>
    <scope>NUCLEOTIDE SEQUENCE [LARGE SCALE GENOMIC DNA]</scope>
</reference>
<sequence length="96" mass="11692">MYYAYKKGRINREWFEKCLNYSNSPVKNEKITFEEYCLKMFPSAEKDSKRYANFFLEGNLVSYIMQRYLVILYYSPTDTNYYGYVHHPEGPYPVYL</sequence>
<protein>
    <submittedName>
        <fullName evidence="1">Uncharacterized protein</fullName>
    </submittedName>
</protein>
<dbReference type="EMBL" id="CAJEWN010002482">
    <property type="protein sequence ID" value="CAD2203907.1"/>
    <property type="molecule type" value="Genomic_DNA"/>
</dbReference>